<evidence type="ECO:0000313" key="1">
    <source>
        <dbReference type="EMBL" id="PHN06886.1"/>
    </source>
</evidence>
<evidence type="ECO:0000313" key="2">
    <source>
        <dbReference type="Proteomes" id="UP000223913"/>
    </source>
</evidence>
<organism evidence="1 2">
    <name type="scientific">Flavilitoribacter nigricans (strain ATCC 23147 / DSM 23189 / NBRC 102662 / NCIMB 1420 / SS-2)</name>
    <name type="common">Lewinella nigricans</name>
    <dbReference type="NCBI Taxonomy" id="1122177"/>
    <lineage>
        <taxon>Bacteria</taxon>
        <taxon>Pseudomonadati</taxon>
        <taxon>Bacteroidota</taxon>
        <taxon>Saprospiria</taxon>
        <taxon>Saprospirales</taxon>
        <taxon>Lewinellaceae</taxon>
        <taxon>Flavilitoribacter</taxon>
    </lineage>
</organism>
<reference evidence="1 2" key="1">
    <citation type="submission" date="2017-10" db="EMBL/GenBank/DDBJ databases">
        <title>The draft genome sequence of Lewinella nigricans NBRC 102662.</title>
        <authorList>
            <person name="Wang K."/>
        </authorList>
    </citation>
    <scope>NUCLEOTIDE SEQUENCE [LARGE SCALE GENOMIC DNA]</scope>
    <source>
        <strain evidence="1 2">NBRC 102662</strain>
    </source>
</reference>
<name>A0A2D0NEV7_FLAN2</name>
<evidence type="ECO:0008006" key="3">
    <source>
        <dbReference type="Google" id="ProtNLM"/>
    </source>
</evidence>
<accession>A0A2D0NEV7</accession>
<proteinExistence type="predicted"/>
<keyword evidence="2" id="KW-1185">Reference proteome</keyword>
<sequence>MNPFLGLIQPNRLFPINNQLGYILCFAAVVGFLPAYGQQAPCSGPEYRQFDFWVGDWDVYHATADTIVGTNHIKNILNGCVIEENWTGGGGNFQGKSFNTYNPVDSTWNQVWVDTGGNTYHFSGRYANHVMSLTGETISRRTGGKVLFEMSYTHDPTEDTVRQVWKASSDTGKSWNTIFDGVYKKKPEK</sequence>
<dbReference type="Proteomes" id="UP000223913">
    <property type="component" value="Unassembled WGS sequence"/>
</dbReference>
<gene>
    <name evidence="1" type="ORF">CRP01_09195</name>
</gene>
<dbReference type="EMBL" id="PDUD01000014">
    <property type="protein sequence ID" value="PHN06886.1"/>
    <property type="molecule type" value="Genomic_DNA"/>
</dbReference>
<comment type="caution">
    <text evidence="1">The sequence shown here is derived from an EMBL/GenBank/DDBJ whole genome shotgun (WGS) entry which is preliminary data.</text>
</comment>
<protein>
    <recommendedName>
        <fullName evidence="3">DUF1579 domain-containing protein</fullName>
    </recommendedName>
</protein>
<dbReference type="AlphaFoldDB" id="A0A2D0NEV7"/>